<dbReference type="Proteomes" id="UP000729290">
    <property type="component" value="Unassembled WGS sequence"/>
</dbReference>
<reference evidence="1 2" key="1">
    <citation type="journal article" date="2021" name="Sci. Rep.">
        <title>The distribution of antibiotic resistance genes in chicken gut microbiota commensals.</title>
        <authorList>
            <person name="Juricova H."/>
            <person name="Matiasovicova J."/>
            <person name="Kubasova T."/>
            <person name="Cejkova D."/>
            <person name="Rychlik I."/>
        </authorList>
    </citation>
    <scope>NUCLEOTIDE SEQUENCE [LARGE SCALE GENOMIC DNA]</scope>
    <source>
        <strain evidence="1 2">An431b</strain>
    </source>
</reference>
<keyword evidence="2" id="KW-1185">Reference proteome</keyword>
<dbReference type="RefSeq" id="WP_205134506.1">
    <property type="nucleotide sequence ID" value="NZ_JACSNT010000022.1"/>
</dbReference>
<protein>
    <submittedName>
        <fullName evidence="1">Uncharacterized protein</fullName>
    </submittedName>
</protein>
<name>A0ABS2GCV2_9FIRM</name>
<dbReference type="EMBL" id="JACSNV010000026">
    <property type="protein sequence ID" value="MBM6878895.1"/>
    <property type="molecule type" value="Genomic_DNA"/>
</dbReference>
<evidence type="ECO:0000313" key="2">
    <source>
        <dbReference type="Proteomes" id="UP000729290"/>
    </source>
</evidence>
<organism evidence="1 2">
    <name type="scientific">Anaerotignum lactatifermentans</name>
    <dbReference type="NCBI Taxonomy" id="160404"/>
    <lineage>
        <taxon>Bacteria</taxon>
        <taxon>Bacillati</taxon>
        <taxon>Bacillota</taxon>
        <taxon>Clostridia</taxon>
        <taxon>Lachnospirales</taxon>
        <taxon>Anaerotignaceae</taxon>
        <taxon>Anaerotignum</taxon>
    </lineage>
</organism>
<sequence>METKKLEQSLDNVLSEYSERIRSIFPEGSSDPVNSSDLCEIGRQTFYALDSFKKEIIDFLKDA</sequence>
<gene>
    <name evidence="1" type="ORF">H9X83_12155</name>
</gene>
<accession>A0ABS2GCV2</accession>
<evidence type="ECO:0000313" key="1">
    <source>
        <dbReference type="EMBL" id="MBM6878895.1"/>
    </source>
</evidence>
<comment type="caution">
    <text evidence="1">The sequence shown here is derived from an EMBL/GenBank/DDBJ whole genome shotgun (WGS) entry which is preliminary data.</text>
</comment>
<proteinExistence type="predicted"/>